<reference evidence="2" key="1">
    <citation type="journal article" date="2020" name="mSystems">
        <title>Genome- and Community-Level Interaction Insights into Carbon Utilization and Element Cycling Functions of Hydrothermarchaeota in Hydrothermal Sediment.</title>
        <authorList>
            <person name="Zhou Z."/>
            <person name="Liu Y."/>
            <person name="Xu W."/>
            <person name="Pan J."/>
            <person name="Luo Z.H."/>
            <person name="Li M."/>
        </authorList>
    </citation>
    <scope>NUCLEOTIDE SEQUENCE [LARGE SCALE GENOMIC DNA]</scope>
    <source>
        <strain evidence="2">SpSt-70</strain>
    </source>
</reference>
<comment type="similarity">
    <text evidence="1">Belongs to the UPF0161 family.</text>
</comment>
<dbReference type="AlphaFoldDB" id="A0A7C2CN98"/>
<dbReference type="RefSeq" id="WP_012547409.1">
    <property type="nucleotide sequence ID" value="NZ_VTFL01000001.1"/>
</dbReference>
<dbReference type="PANTHER" id="PTHR33383:SF1">
    <property type="entry name" value="MEMBRANE PROTEIN INSERTION EFFICIENCY FACTOR-RELATED"/>
    <property type="match status" value="1"/>
</dbReference>
<gene>
    <name evidence="2" type="primary">yidD</name>
    <name evidence="2" type="ORF">ENU78_09040</name>
</gene>
<dbReference type="NCBIfam" id="TIGR00278">
    <property type="entry name" value="membrane protein insertion efficiency factor YidD"/>
    <property type="match status" value="1"/>
</dbReference>
<organism evidence="2">
    <name type="scientific">Dictyoglomus thermophilum</name>
    <dbReference type="NCBI Taxonomy" id="14"/>
    <lineage>
        <taxon>Bacteria</taxon>
        <taxon>Pseudomonadati</taxon>
        <taxon>Dictyoglomota</taxon>
        <taxon>Dictyoglomia</taxon>
        <taxon>Dictyoglomales</taxon>
        <taxon>Dictyoglomaceae</taxon>
        <taxon>Dictyoglomus</taxon>
    </lineage>
</organism>
<dbReference type="PANTHER" id="PTHR33383">
    <property type="entry name" value="MEMBRANE PROTEIN INSERTION EFFICIENCY FACTOR-RELATED"/>
    <property type="match status" value="1"/>
</dbReference>
<dbReference type="InterPro" id="IPR002696">
    <property type="entry name" value="Membr_insert_effic_factor_YidD"/>
</dbReference>
<protein>
    <recommendedName>
        <fullName evidence="1">Putative membrane protein insertion efficiency factor</fullName>
    </recommendedName>
</protein>
<dbReference type="EMBL" id="DTDV01000023">
    <property type="protein sequence ID" value="HGK24549.1"/>
    <property type="molecule type" value="Genomic_DNA"/>
</dbReference>
<keyword evidence="1" id="KW-0472">Membrane</keyword>
<dbReference type="Pfam" id="PF01809">
    <property type="entry name" value="YidD"/>
    <property type="match status" value="1"/>
</dbReference>
<sequence length="85" mass="9878">MRGLLIILIKFYKKFISPVLPKSCRFYPTCSTYALEAIERFGAFEGGILAIKRILRCHPFNPGGYDPVPTKEEFLELKLKRRKNK</sequence>
<dbReference type="OMA" id="GSCRYYP"/>
<proteinExistence type="inferred from homology"/>
<name>A0A7C2CN98_DICTH</name>
<comment type="function">
    <text evidence="1">Could be involved in insertion of integral membrane proteins into the membrane.</text>
</comment>
<evidence type="ECO:0000313" key="2">
    <source>
        <dbReference type="EMBL" id="HGK24549.1"/>
    </source>
</evidence>
<dbReference type="HAMAP" id="MF_00386">
    <property type="entry name" value="UPF0161_YidD"/>
    <property type="match status" value="1"/>
</dbReference>
<dbReference type="GO" id="GO:0005886">
    <property type="term" value="C:plasma membrane"/>
    <property type="evidence" value="ECO:0007669"/>
    <property type="project" value="UniProtKB-SubCell"/>
</dbReference>
<keyword evidence="1" id="KW-1003">Cell membrane</keyword>
<evidence type="ECO:0000256" key="1">
    <source>
        <dbReference type="HAMAP-Rule" id="MF_00386"/>
    </source>
</evidence>
<accession>A0A7C2CN98</accession>
<comment type="caution">
    <text evidence="2">The sequence shown here is derived from an EMBL/GenBank/DDBJ whole genome shotgun (WGS) entry which is preliminary data.</text>
</comment>
<comment type="subcellular location">
    <subcellularLocation>
        <location evidence="1">Cell membrane</location>
        <topology evidence="1">Peripheral membrane protein</topology>
        <orientation evidence="1">Cytoplasmic side</orientation>
    </subcellularLocation>
</comment>
<dbReference type="SMART" id="SM01234">
    <property type="entry name" value="Haemolytic"/>
    <property type="match status" value="1"/>
</dbReference>